<organism evidence="2">
    <name type="scientific">Leptolyngbya boryana CZ1</name>
    <dbReference type="NCBI Taxonomy" id="3060204"/>
    <lineage>
        <taxon>Bacteria</taxon>
        <taxon>Bacillati</taxon>
        <taxon>Cyanobacteriota</taxon>
        <taxon>Cyanophyceae</taxon>
        <taxon>Leptolyngbyales</taxon>
        <taxon>Leptolyngbyaceae</taxon>
        <taxon>Leptolyngbya group</taxon>
        <taxon>Leptolyngbya</taxon>
    </lineage>
</organism>
<dbReference type="InterPro" id="IPR011990">
    <property type="entry name" value="TPR-like_helical_dom_sf"/>
</dbReference>
<proteinExistence type="predicted"/>
<dbReference type="InterPro" id="IPR019734">
    <property type="entry name" value="TPR_rpt"/>
</dbReference>
<dbReference type="RefSeq" id="WP_316426312.1">
    <property type="nucleotide sequence ID" value="NZ_CP130144.1"/>
</dbReference>
<dbReference type="SUPFAM" id="SSF48452">
    <property type="entry name" value="TPR-like"/>
    <property type="match status" value="3"/>
</dbReference>
<sequence length="834" mass="92515">MIAICVSMPAIAMIPPNLIIQVSNSLQIGKELYDAGRFTEAIPVLKQAIQQAQQQNQPLQQAIALSNLSLTYQKLGDWTAATAAIEQSLKLIETSSNTTEHRKILAQSLQIQASLQMSIGQAEAALDSLQRSEKLHLQLNDQDSALRDRIQQAQALQALGFYRRALNLLNASTTTLHTQSNSVAKVVGLRSLGDALRSVGELQQSERVLLQSLKIAESLKAPTEIAATLLSLGNTVRQDNPTRAIQFYQQAAQQTTSPQTRVRSQLNQLNLQVIANQQTEVNRLTAEILPQLESLSPSRSTVYAKVNLAQSLMKLDCEKAHCRKIEVAKILAQAVEQARSLKDSRAESYATGSLAQLYERDRQFQPAQLLTEKALLLSREIDAADLAYQWQWQLGRLFKQQEQVNQAIPAYLAAVQSLQSLRNDLAVTNREVQFSFRDSVEPVYRQAVELLLQAPTQDHLKQARSLIESLQLAELDNFFREACINTQTVLLDQVVDRQSTKAAVIYSIVAQNQLNLVLKLPDQPDLQFYSVPNLPIEQVRSTVTELRQKLVDPSALREIQKLSNQVYGWMMAEIEPTLQKNQVKTLVFVLDGDLRSIPMSALYDGEKFLMQKYAIALSPGLQLLTPQPLSSTPLKALAAGLVNPPPEFQDLSPLPGIETEFALMTEVGVPTRKLLNDAFRSRTLEQEINTDPYSIVHLATHGRFSSKLEETFILAADGRIGVNQLGELLRSRGQSRTEAIELLVLSACETAAGDNRATLGLAGVALKSGARSTLASLWTVEDDSTAQFVGEFYKGLKAKLTKAEALQQAQQTLFRQNPRYVGRWAAYVLIGNWL</sequence>
<reference evidence="2" key="2">
    <citation type="submission" date="2023-07" db="EMBL/GenBank/DDBJ databases">
        <authorList>
            <person name="Bai X.-H."/>
            <person name="Wang H.-H."/>
            <person name="Wang J."/>
            <person name="Ma M.-Y."/>
            <person name="Hu H.-H."/>
            <person name="Song Z.-L."/>
            <person name="Ma H.-G."/>
            <person name="Fan Y."/>
            <person name="Du C.-Y."/>
            <person name="Xu J.-C."/>
        </authorList>
    </citation>
    <scope>NUCLEOTIDE SEQUENCE</scope>
    <source>
        <strain evidence="2">CZ1</strain>
    </source>
</reference>
<dbReference type="EMBL" id="CP130144">
    <property type="protein sequence ID" value="WNZ44124.1"/>
    <property type="molecule type" value="Genomic_DNA"/>
</dbReference>
<gene>
    <name evidence="2" type="ORF">Q2T42_20040</name>
</gene>
<evidence type="ECO:0000259" key="1">
    <source>
        <dbReference type="Pfam" id="PF12770"/>
    </source>
</evidence>
<dbReference type="SMART" id="SM00028">
    <property type="entry name" value="TPR"/>
    <property type="match status" value="7"/>
</dbReference>
<dbReference type="InterPro" id="IPR024983">
    <property type="entry name" value="CHAT_dom"/>
</dbReference>
<evidence type="ECO:0000313" key="2">
    <source>
        <dbReference type="EMBL" id="WNZ44124.1"/>
    </source>
</evidence>
<dbReference type="Pfam" id="PF13424">
    <property type="entry name" value="TPR_12"/>
    <property type="match status" value="1"/>
</dbReference>
<name>A0AA97ANJ7_LEPBY</name>
<dbReference type="Gene3D" id="1.25.40.10">
    <property type="entry name" value="Tetratricopeptide repeat domain"/>
    <property type="match status" value="3"/>
</dbReference>
<feature type="domain" description="CHAT" evidence="1">
    <location>
        <begin position="560"/>
        <end position="832"/>
    </location>
</feature>
<dbReference type="AlphaFoldDB" id="A0AA97ANJ7"/>
<dbReference type="PANTHER" id="PTHR10098:SF112">
    <property type="entry name" value="SLR0380 PROTEIN"/>
    <property type="match status" value="1"/>
</dbReference>
<dbReference type="PANTHER" id="PTHR10098">
    <property type="entry name" value="RAPSYN-RELATED"/>
    <property type="match status" value="1"/>
</dbReference>
<dbReference type="Pfam" id="PF12770">
    <property type="entry name" value="CHAT"/>
    <property type="match status" value="1"/>
</dbReference>
<accession>A0AA97ANJ7</accession>
<protein>
    <submittedName>
        <fullName evidence="2">CHAT domain-containing protein</fullName>
    </submittedName>
</protein>
<reference evidence="2" key="1">
    <citation type="journal article" date="2023" name="Plants (Basel)">
        <title>Genomic Analysis of Leptolyngbya boryana CZ1 Reveals Efficient Carbon Fixation Modules.</title>
        <authorList>
            <person name="Bai X."/>
            <person name="Wang H."/>
            <person name="Cheng W."/>
            <person name="Wang J."/>
            <person name="Ma M."/>
            <person name="Hu H."/>
            <person name="Song Z."/>
            <person name="Ma H."/>
            <person name="Fan Y."/>
            <person name="Du C."/>
            <person name="Xu J."/>
        </authorList>
    </citation>
    <scope>NUCLEOTIDE SEQUENCE</scope>
    <source>
        <strain evidence="2">CZ1</strain>
    </source>
</reference>